<dbReference type="AlphaFoldDB" id="A0A351JU71"/>
<keyword evidence="7" id="KW-0548">Nucleotidyltransferase</keyword>
<feature type="domain" description="YrdC-like" evidence="12">
    <location>
        <begin position="1"/>
        <end position="134"/>
    </location>
</feature>
<dbReference type="GO" id="GO:0000049">
    <property type="term" value="F:tRNA binding"/>
    <property type="evidence" value="ECO:0007669"/>
    <property type="project" value="TreeGrafter"/>
</dbReference>
<evidence type="ECO:0000313" key="13">
    <source>
        <dbReference type="EMBL" id="HAZ29841.1"/>
    </source>
</evidence>
<evidence type="ECO:0000256" key="10">
    <source>
        <dbReference type="ARBA" id="ARBA00029774"/>
    </source>
</evidence>
<dbReference type="EC" id="2.7.7.87" evidence="3"/>
<dbReference type="GO" id="GO:0003725">
    <property type="term" value="F:double-stranded RNA binding"/>
    <property type="evidence" value="ECO:0007669"/>
    <property type="project" value="InterPro"/>
</dbReference>
<dbReference type="GO" id="GO:0061710">
    <property type="term" value="F:L-threonylcarbamoyladenylate synthase"/>
    <property type="evidence" value="ECO:0007669"/>
    <property type="project" value="UniProtKB-EC"/>
</dbReference>
<evidence type="ECO:0000256" key="1">
    <source>
        <dbReference type="ARBA" id="ARBA00004496"/>
    </source>
</evidence>
<gene>
    <name evidence="13" type="ORF">DCY43_03830</name>
</gene>
<organism evidence="13 14">
    <name type="scientific">candidate division WWE3 bacterium</name>
    <dbReference type="NCBI Taxonomy" id="2053526"/>
    <lineage>
        <taxon>Bacteria</taxon>
        <taxon>Katanobacteria</taxon>
    </lineage>
</organism>
<evidence type="ECO:0000256" key="9">
    <source>
        <dbReference type="ARBA" id="ARBA00022840"/>
    </source>
</evidence>
<keyword evidence="8" id="KW-0547">Nucleotide-binding</keyword>
<keyword evidence="5" id="KW-0808">Transferase</keyword>
<reference evidence="13 14" key="1">
    <citation type="journal article" date="2018" name="Nat. Biotechnol.">
        <title>A standardized bacterial taxonomy based on genome phylogeny substantially revises the tree of life.</title>
        <authorList>
            <person name="Parks D.H."/>
            <person name="Chuvochina M."/>
            <person name="Waite D.W."/>
            <person name="Rinke C."/>
            <person name="Skarshewski A."/>
            <person name="Chaumeil P.A."/>
            <person name="Hugenholtz P."/>
        </authorList>
    </citation>
    <scope>NUCLEOTIDE SEQUENCE [LARGE SCALE GENOMIC DNA]</scope>
    <source>
        <strain evidence="13">UBA10185</strain>
    </source>
</reference>
<evidence type="ECO:0000256" key="8">
    <source>
        <dbReference type="ARBA" id="ARBA00022741"/>
    </source>
</evidence>
<evidence type="ECO:0000256" key="2">
    <source>
        <dbReference type="ARBA" id="ARBA00007663"/>
    </source>
</evidence>
<keyword evidence="6" id="KW-0819">tRNA processing</keyword>
<dbReference type="GO" id="GO:0006450">
    <property type="term" value="P:regulation of translational fidelity"/>
    <property type="evidence" value="ECO:0007669"/>
    <property type="project" value="TreeGrafter"/>
</dbReference>
<dbReference type="InterPro" id="IPR017945">
    <property type="entry name" value="DHBP_synth_RibB-like_a/b_dom"/>
</dbReference>
<dbReference type="Gene3D" id="3.90.870.10">
    <property type="entry name" value="DHBP synthase"/>
    <property type="match status" value="1"/>
</dbReference>
<keyword evidence="4" id="KW-0963">Cytoplasm</keyword>
<evidence type="ECO:0000259" key="12">
    <source>
        <dbReference type="PROSITE" id="PS51163"/>
    </source>
</evidence>
<protein>
    <recommendedName>
        <fullName evidence="10">L-threonylcarbamoyladenylate synthase</fullName>
        <ecNumber evidence="3">2.7.7.87</ecNumber>
    </recommendedName>
    <alternativeName>
        <fullName evidence="10">L-threonylcarbamoyladenylate synthase</fullName>
    </alternativeName>
</protein>
<evidence type="ECO:0000256" key="5">
    <source>
        <dbReference type="ARBA" id="ARBA00022679"/>
    </source>
</evidence>
<dbReference type="Pfam" id="PF01300">
    <property type="entry name" value="Sua5_yciO_yrdC"/>
    <property type="match status" value="1"/>
</dbReference>
<comment type="catalytic activity">
    <reaction evidence="11">
        <text>L-threonine + hydrogencarbonate + ATP = L-threonylcarbamoyladenylate + diphosphate + H2O</text>
        <dbReference type="Rhea" id="RHEA:36407"/>
        <dbReference type="ChEBI" id="CHEBI:15377"/>
        <dbReference type="ChEBI" id="CHEBI:17544"/>
        <dbReference type="ChEBI" id="CHEBI:30616"/>
        <dbReference type="ChEBI" id="CHEBI:33019"/>
        <dbReference type="ChEBI" id="CHEBI:57926"/>
        <dbReference type="ChEBI" id="CHEBI:73682"/>
        <dbReference type="EC" id="2.7.7.87"/>
    </reaction>
</comment>
<comment type="subcellular location">
    <subcellularLocation>
        <location evidence="1">Cytoplasm</location>
    </subcellularLocation>
</comment>
<accession>A0A351JU71</accession>
<dbReference type="InterPro" id="IPR006070">
    <property type="entry name" value="Sua5-like_dom"/>
</dbReference>
<dbReference type="InterPro" id="IPR050156">
    <property type="entry name" value="TC-AMP_synthase_SUA5"/>
</dbReference>
<dbReference type="GO" id="GO:0005524">
    <property type="term" value="F:ATP binding"/>
    <property type="evidence" value="ECO:0007669"/>
    <property type="project" value="UniProtKB-KW"/>
</dbReference>
<evidence type="ECO:0000256" key="6">
    <source>
        <dbReference type="ARBA" id="ARBA00022694"/>
    </source>
</evidence>
<sequence length="134" mass="14936">YKLKGRNYSKPFIVLIPDIYALQAFNFSHSYLDTLKEKAASLWPGPNSIVLPIESGESLAFRIPNHPDLIALMTKTGPLISTSVNPSNKAPAVSIEQAMAYFGDNISLYLDEGKLANPPSSVYKYDRETFVRLR</sequence>
<evidence type="ECO:0000256" key="3">
    <source>
        <dbReference type="ARBA" id="ARBA00012584"/>
    </source>
</evidence>
<dbReference type="SUPFAM" id="SSF55821">
    <property type="entry name" value="YrdC/RibB"/>
    <property type="match status" value="1"/>
</dbReference>
<evidence type="ECO:0000256" key="4">
    <source>
        <dbReference type="ARBA" id="ARBA00022490"/>
    </source>
</evidence>
<dbReference type="EMBL" id="DNHX01000037">
    <property type="protein sequence ID" value="HAZ29841.1"/>
    <property type="molecule type" value="Genomic_DNA"/>
</dbReference>
<dbReference type="PROSITE" id="PS51163">
    <property type="entry name" value="YRDC"/>
    <property type="match status" value="1"/>
</dbReference>
<feature type="non-terminal residue" evidence="13">
    <location>
        <position position="1"/>
    </location>
</feature>
<comment type="caution">
    <text evidence="13">The sequence shown here is derived from an EMBL/GenBank/DDBJ whole genome shotgun (WGS) entry which is preliminary data.</text>
</comment>
<dbReference type="GO" id="GO:0005737">
    <property type="term" value="C:cytoplasm"/>
    <property type="evidence" value="ECO:0007669"/>
    <property type="project" value="UniProtKB-SubCell"/>
</dbReference>
<keyword evidence="9" id="KW-0067">ATP-binding</keyword>
<name>A0A351JU71_UNCKA</name>
<comment type="similarity">
    <text evidence="2">Belongs to the SUA5 family.</text>
</comment>
<dbReference type="Proteomes" id="UP000264072">
    <property type="component" value="Unassembled WGS sequence"/>
</dbReference>
<dbReference type="PANTHER" id="PTHR17490:SF16">
    <property type="entry name" value="THREONYLCARBAMOYL-AMP SYNTHASE"/>
    <property type="match status" value="1"/>
</dbReference>
<proteinExistence type="inferred from homology"/>
<dbReference type="GO" id="GO:0008033">
    <property type="term" value="P:tRNA processing"/>
    <property type="evidence" value="ECO:0007669"/>
    <property type="project" value="UniProtKB-KW"/>
</dbReference>
<dbReference type="PANTHER" id="PTHR17490">
    <property type="entry name" value="SUA5"/>
    <property type="match status" value="1"/>
</dbReference>
<evidence type="ECO:0000256" key="11">
    <source>
        <dbReference type="ARBA" id="ARBA00048366"/>
    </source>
</evidence>
<evidence type="ECO:0000313" key="14">
    <source>
        <dbReference type="Proteomes" id="UP000264072"/>
    </source>
</evidence>
<evidence type="ECO:0000256" key="7">
    <source>
        <dbReference type="ARBA" id="ARBA00022695"/>
    </source>
</evidence>